<sequence length="383" mass="41208">MASWIKKVLLLALATGSSCSMAQGPDQPNLCFSNPLPRWDINKAYNISTTFQKDLCQVIVTFSDQRFPALFFTTVTPPQLCGNGEINQIMIPRAAPNGKAIIEQMCPFLAQKLCIGIMIEGGLGDPDAFTEMDQFTKQRLCADKTFPLDSARPPTSSLALINTQTETVLTKIPTEKSSYNSNFVLSTPSPSGATSFEPTTFITAMSTSSRSTSASKTQKTHTVHLDYGKNAFNPNKVLGDVGDVVQFFFLSPGHTIVETSLDDPCTPAGGFESGSETRPDLVSGGLHFNNTISLTITVLNPRYFGCGQPEHCLSGMVFAINAEEPQFSRFMQNIPSQTRVIGSSTTATSTVVATQVLALESNNSPTSTICSVCPSSFVSSTSR</sequence>
<feature type="signal peptide" evidence="1">
    <location>
        <begin position="1"/>
        <end position="22"/>
    </location>
</feature>
<dbReference type="PANTHER" id="PTHR34883:SF16">
    <property type="entry name" value="RICH PROTEIN, PUTATIVE-RELATED"/>
    <property type="match status" value="1"/>
</dbReference>
<evidence type="ECO:0000256" key="1">
    <source>
        <dbReference type="SAM" id="SignalP"/>
    </source>
</evidence>
<comment type="caution">
    <text evidence="2">The sequence shown here is derived from an EMBL/GenBank/DDBJ whole genome shotgun (WGS) entry which is preliminary data.</text>
</comment>
<dbReference type="InterPro" id="IPR008972">
    <property type="entry name" value="Cupredoxin"/>
</dbReference>
<evidence type="ECO:0008006" key="4">
    <source>
        <dbReference type="Google" id="ProtNLM"/>
    </source>
</evidence>
<dbReference type="PROSITE" id="PS51257">
    <property type="entry name" value="PROKAR_LIPOPROTEIN"/>
    <property type="match status" value="1"/>
</dbReference>
<organism evidence="2 3">
    <name type="scientific">Orbilia oligospora</name>
    <name type="common">Nematode-trapping fungus</name>
    <name type="synonym">Arthrobotrys oligospora</name>
    <dbReference type="NCBI Taxonomy" id="2813651"/>
    <lineage>
        <taxon>Eukaryota</taxon>
        <taxon>Fungi</taxon>
        <taxon>Dikarya</taxon>
        <taxon>Ascomycota</taxon>
        <taxon>Pezizomycotina</taxon>
        <taxon>Orbiliomycetes</taxon>
        <taxon>Orbiliales</taxon>
        <taxon>Orbiliaceae</taxon>
        <taxon>Orbilia</taxon>
    </lineage>
</organism>
<evidence type="ECO:0000313" key="2">
    <source>
        <dbReference type="EMBL" id="KAF3147191.1"/>
    </source>
</evidence>
<proteinExistence type="predicted"/>
<evidence type="ECO:0000313" key="3">
    <source>
        <dbReference type="Proteomes" id="UP000480548"/>
    </source>
</evidence>
<name>A0A7C8NYE6_ORBOL</name>
<dbReference type="SUPFAM" id="SSF49503">
    <property type="entry name" value="Cupredoxins"/>
    <property type="match status" value="1"/>
</dbReference>
<dbReference type="EMBL" id="WIQZ01000001">
    <property type="protein sequence ID" value="KAF3147191.1"/>
    <property type="molecule type" value="Genomic_DNA"/>
</dbReference>
<dbReference type="InterPro" id="IPR052953">
    <property type="entry name" value="Ser-rich/MCO-related"/>
</dbReference>
<feature type="chain" id="PRO_5028958960" description="Phytocyanin domain-containing protein" evidence="1">
    <location>
        <begin position="23"/>
        <end position="383"/>
    </location>
</feature>
<dbReference type="AlphaFoldDB" id="A0A7C8NYE6"/>
<dbReference type="Proteomes" id="UP000480548">
    <property type="component" value="Unassembled WGS sequence"/>
</dbReference>
<dbReference type="PANTHER" id="PTHR34883">
    <property type="entry name" value="SERINE-RICH PROTEIN, PUTATIVE-RELATED-RELATED"/>
    <property type="match status" value="1"/>
</dbReference>
<protein>
    <recommendedName>
        <fullName evidence="4">Phytocyanin domain-containing protein</fullName>
    </recommendedName>
</protein>
<keyword evidence="1" id="KW-0732">Signal</keyword>
<accession>A0A7C8NYE6</accession>
<reference evidence="2 3" key="1">
    <citation type="submission" date="2019-06" db="EMBL/GenBank/DDBJ databases">
        <authorList>
            <person name="Palmer J.M."/>
        </authorList>
    </citation>
    <scope>NUCLEOTIDE SEQUENCE [LARGE SCALE GENOMIC DNA]</scope>
    <source>
        <strain evidence="2 3">TWF703</strain>
    </source>
</reference>
<dbReference type="Gene3D" id="2.60.40.420">
    <property type="entry name" value="Cupredoxins - blue copper proteins"/>
    <property type="match status" value="1"/>
</dbReference>
<gene>
    <name evidence="2" type="ORF">TWF703_000031</name>
</gene>